<evidence type="ECO:0000256" key="5">
    <source>
        <dbReference type="ARBA" id="ARBA00022691"/>
    </source>
</evidence>
<keyword evidence="2 6" id="KW-0698">rRNA processing</keyword>
<evidence type="ECO:0000313" key="7">
    <source>
        <dbReference type="EMBL" id="ADL13827.1"/>
    </source>
</evidence>
<dbReference type="NCBIfam" id="TIGR00138">
    <property type="entry name" value="rsmG_gidB"/>
    <property type="match status" value="1"/>
</dbReference>
<keyword evidence="4 6" id="KW-0808">Transferase</keyword>
<dbReference type="SUPFAM" id="SSF53335">
    <property type="entry name" value="S-adenosyl-L-methionine-dependent methyltransferases"/>
    <property type="match status" value="1"/>
</dbReference>
<evidence type="ECO:0000256" key="1">
    <source>
        <dbReference type="ARBA" id="ARBA00022490"/>
    </source>
</evidence>
<dbReference type="CDD" id="cd02440">
    <property type="entry name" value="AdoMet_MTases"/>
    <property type="match status" value="1"/>
</dbReference>
<dbReference type="EMBL" id="CP002105">
    <property type="protein sequence ID" value="ADL13827.1"/>
    <property type="molecule type" value="Genomic_DNA"/>
</dbReference>
<feature type="binding site" evidence="6">
    <location>
        <begin position="101"/>
        <end position="103"/>
    </location>
    <ligand>
        <name>S-adenosyl-L-methionine</name>
        <dbReference type="ChEBI" id="CHEBI:59789"/>
    </ligand>
</feature>
<organism evidence="7 8">
    <name type="scientific">Acetohalobium arabaticum (strain ATCC 49924 / DSM 5501 / Z-7288)</name>
    <dbReference type="NCBI Taxonomy" id="574087"/>
    <lineage>
        <taxon>Bacteria</taxon>
        <taxon>Bacillati</taxon>
        <taxon>Bacillota</taxon>
        <taxon>Clostridia</taxon>
        <taxon>Halanaerobiales</taxon>
        <taxon>Halobacteroidaceae</taxon>
        <taxon>Acetohalobium</taxon>
    </lineage>
</organism>
<feature type="binding site" evidence="6">
    <location>
        <position position="83"/>
    </location>
    <ligand>
        <name>S-adenosyl-L-methionine</name>
        <dbReference type="ChEBI" id="CHEBI:59789"/>
    </ligand>
</feature>
<protein>
    <recommendedName>
        <fullName evidence="6">Ribosomal RNA small subunit methyltransferase G</fullName>
        <ecNumber evidence="6">2.1.1.-</ecNumber>
    </recommendedName>
    <alternativeName>
        <fullName evidence="6">16S rRNA 7-methylguanosine methyltransferase</fullName>
        <shortName evidence="6">16S rRNA m7G methyltransferase</shortName>
    </alternativeName>
</protein>
<comment type="function">
    <text evidence="6">Specifically methylates the N7 position of a guanine in 16S rRNA.</text>
</comment>
<comment type="similarity">
    <text evidence="6">Belongs to the methyltransferase superfamily. RNA methyltransferase RsmG family.</text>
</comment>
<keyword evidence="1 6" id="KW-0963">Cytoplasm</keyword>
<evidence type="ECO:0000256" key="2">
    <source>
        <dbReference type="ARBA" id="ARBA00022552"/>
    </source>
</evidence>
<evidence type="ECO:0000313" key="8">
    <source>
        <dbReference type="Proteomes" id="UP000001661"/>
    </source>
</evidence>
<dbReference type="EC" id="2.1.1.-" evidence="6"/>
<gene>
    <name evidence="6" type="primary">rsmG</name>
    <name evidence="7" type="ordered locus">Acear_2346</name>
</gene>
<evidence type="ECO:0000256" key="3">
    <source>
        <dbReference type="ARBA" id="ARBA00022603"/>
    </source>
</evidence>
<dbReference type="HOGENOM" id="CLU_065341_0_0_9"/>
<feature type="binding site" evidence="6">
    <location>
        <begin position="129"/>
        <end position="130"/>
    </location>
    <ligand>
        <name>S-adenosyl-L-methionine</name>
        <dbReference type="ChEBI" id="CHEBI:59789"/>
    </ligand>
</feature>
<dbReference type="OrthoDB" id="9808773at2"/>
<dbReference type="InterPro" id="IPR029063">
    <property type="entry name" value="SAM-dependent_MTases_sf"/>
</dbReference>
<dbReference type="PANTHER" id="PTHR31760:SF0">
    <property type="entry name" value="S-ADENOSYL-L-METHIONINE-DEPENDENT METHYLTRANSFERASES SUPERFAMILY PROTEIN"/>
    <property type="match status" value="1"/>
</dbReference>
<name>D9QUM6_ACEAZ</name>
<sequence>MKIKELLAAGTKELGLELTSKQIDAFMNYLDILQEWNQKMNLTAIDDSEEIVIKHFLDSLSSVSVMDLAGDEKMIDLGTGAGFPGIPLKIFYPKLDLTLLDSTKKKITFLKNLVRELNLKGIEFIHGRAEDYGQKSKYRGSYDVVIARAVAPLNILSEYAIPFLKPTGSFLAQKGAKVKEEVIEATRAIEVLGAEIYDVVSIDLPYSDAKRNLVIIDKVRETPLEYPRKAGTPNKEPISN</sequence>
<dbReference type="PIRSF" id="PIRSF003078">
    <property type="entry name" value="GidB"/>
    <property type="match status" value="1"/>
</dbReference>
<reference evidence="7 8" key="1">
    <citation type="journal article" date="2010" name="Stand. Genomic Sci.">
        <title>Complete genome sequence of Acetohalobium arabaticum type strain (Z-7288).</title>
        <authorList>
            <person name="Sikorski J."/>
            <person name="Lapidus A."/>
            <person name="Chertkov O."/>
            <person name="Lucas S."/>
            <person name="Copeland A."/>
            <person name="Glavina Del Rio T."/>
            <person name="Nolan M."/>
            <person name="Tice H."/>
            <person name="Cheng J.F."/>
            <person name="Han C."/>
            <person name="Brambilla E."/>
            <person name="Pitluck S."/>
            <person name="Liolios K."/>
            <person name="Ivanova N."/>
            <person name="Mavromatis K."/>
            <person name="Mikhailova N."/>
            <person name="Pati A."/>
            <person name="Bruce D."/>
            <person name="Detter C."/>
            <person name="Tapia R."/>
            <person name="Goodwin L."/>
            <person name="Chen A."/>
            <person name="Palaniappan K."/>
            <person name="Land M."/>
            <person name="Hauser L."/>
            <person name="Chang Y.J."/>
            <person name="Jeffries C.D."/>
            <person name="Rohde M."/>
            <person name="Goker M."/>
            <person name="Spring S."/>
            <person name="Woyke T."/>
            <person name="Bristow J."/>
            <person name="Eisen J.A."/>
            <person name="Markowitz V."/>
            <person name="Hugenholtz P."/>
            <person name="Kyrpides N.C."/>
            <person name="Klenk H.P."/>
        </authorList>
    </citation>
    <scope>NUCLEOTIDE SEQUENCE [LARGE SCALE GENOMIC DNA]</scope>
    <source>
        <strain evidence="8">ATCC 49924 / DSM 5501 / Z-7288</strain>
    </source>
</reference>
<dbReference type="HAMAP" id="MF_00074">
    <property type="entry name" value="16SrRNA_methyltr_G"/>
    <property type="match status" value="1"/>
</dbReference>
<dbReference type="GO" id="GO:0005829">
    <property type="term" value="C:cytosol"/>
    <property type="evidence" value="ECO:0007669"/>
    <property type="project" value="TreeGrafter"/>
</dbReference>
<accession>D9QUM6</accession>
<dbReference type="Proteomes" id="UP000001661">
    <property type="component" value="Chromosome"/>
</dbReference>
<feature type="binding site" evidence="6">
    <location>
        <position position="148"/>
    </location>
    <ligand>
        <name>S-adenosyl-L-methionine</name>
        <dbReference type="ChEBI" id="CHEBI:59789"/>
    </ligand>
</feature>
<dbReference type="eggNOG" id="COG0357">
    <property type="taxonomic scope" value="Bacteria"/>
</dbReference>
<feature type="binding site" evidence="6">
    <location>
        <position position="78"/>
    </location>
    <ligand>
        <name>S-adenosyl-L-methionine</name>
        <dbReference type="ChEBI" id="CHEBI:59789"/>
    </ligand>
</feature>
<keyword evidence="5 6" id="KW-0949">S-adenosyl-L-methionine</keyword>
<dbReference type="GO" id="GO:0070043">
    <property type="term" value="F:rRNA (guanine-N7-)-methyltransferase activity"/>
    <property type="evidence" value="ECO:0007669"/>
    <property type="project" value="UniProtKB-UniRule"/>
</dbReference>
<dbReference type="STRING" id="574087.Acear_2346"/>
<dbReference type="PANTHER" id="PTHR31760">
    <property type="entry name" value="S-ADENOSYL-L-METHIONINE-DEPENDENT METHYLTRANSFERASES SUPERFAMILY PROTEIN"/>
    <property type="match status" value="1"/>
</dbReference>
<dbReference type="Gene3D" id="3.40.50.150">
    <property type="entry name" value="Vaccinia Virus protein VP39"/>
    <property type="match status" value="1"/>
</dbReference>
<evidence type="ECO:0000256" key="4">
    <source>
        <dbReference type="ARBA" id="ARBA00022679"/>
    </source>
</evidence>
<dbReference type="Pfam" id="PF02527">
    <property type="entry name" value="GidB"/>
    <property type="match status" value="1"/>
</dbReference>
<keyword evidence="8" id="KW-1185">Reference proteome</keyword>
<dbReference type="RefSeq" id="WP_013279268.1">
    <property type="nucleotide sequence ID" value="NC_014378.1"/>
</dbReference>
<evidence type="ECO:0000256" key="6">
    <source>
        <dbReference type="HAMAP-Rule" id="MF_00074"/>
    </source>
</evidence>
<dbReference type="FunFam" id="3.40.50.150:FF:000041">
    <property type="entry name" value="Ribosomal RNA small subunit methyltransferase G"/>
    <property type="match status" value="1"/>
</dbReference>
<dbReference type="AlphaFoldDB" id="D9QUM6"/>
<dbReference type="KEGG" id="aar:Acear_2346"/>
<comment type="subcellular location">
    <subcellularLocation>
        <location evidence="6">Cytoplasm</location>
    </subcellularLocation>
</comment>
<dbReference type="InterPro" id="IPR003682">
    <property type="entry name" value="rRNA_ssu_MeTfrase_G"/>
</dbReference>
<keyword evidence="3 6" id="KW-0489">Methyltransferase</keyword>
<proteinExistence type="inferred from homology"/>